<dbReference type="EMBL" id="BGZK01000046">
    <property type="protein sequence ID" value="GBP11299.1"/>
    <property type="molecule type" value="Genomic_DNA"/>
</dbReference>
<dbReference type="Proteomes" id="UP000299102">
    <property type="component" value="Unassembled WGS sequence"/>
</dbReference>
<feature type="region of interest" description="Disordered" evidence="1">
    <location>
        <begin position="54"/>
        <end position="123"/>
    </location>
</feature>
<evidence type="ECO:0000313" key="3">
    <source>
        <dbReference type="Proteomes" id="UP000299102"/>
    </source>
</evidence>
<name>A0A4C1T9V3_EUMVA</name>
<sequence>MITDELCECMRVALTRRLNILPAKIIDQCMEWWPVLRCEVFRFGDCSNFITDLHSGDGRTSLGRAEGELSQGGGAQRALKRPIAGVPNQWGAPPKRGVERYQGGRNSFAQNKPTGTEQAQMSH</sequence>
<feature type="compositionally biased region" description="Polar residues" evidence="1">
    <location>
        <begin position="104"/>
        <end position="123"/>
    </location>
</feature>
<proteinExistence type="predicted"/>
<organism evidence="2 3">
    <name type="scientific">Eumeta variegata</name>
    <name type="common">Bagworm moth</name>
    <name type="synonym">Eumeta japonica</name>
    <dbReference type="NCBI Taxonomy" id="151549"/>
    <lineage>
        <taxon>Eukaryota</taxon>
        <taxon>Metazoa</taxon>
        <taxon>Ecdysozoa</taxon>
        <taxon>Arthropoda</taxon>
        <taxon>Hexapoda</taxon>
        <taxon>Insecta</taxon>
        <taxon>Pterygota</taxon>
        <taxon>Neoptera</taxon>
        <taxon>Endopterygota</taxon>
        <taxon>Lepidoptera</taxon>
        <taxon>Glossata</taxon>
        <taxon>Ditrysia</taxon>
        <taxon>Tineoidea</taxon>
        <taxon>Psychidae</taxon>
        <taxon>Oiketicinae</taxon>
        <taxon>Eumeta</taxon>
    </lineage>
</organism>
<dbReference type="AlphaFoldDB" id="A0A4C1T9V3"/>
<accession>A0A4C1T9V3</accession>
<gene>
    <name evidence="2" type="ORF">EVAR_92837_1</name>
</gene>
<protein>
    <submittedName>
        <fullName evidence="2">Uncharacterized protein</fullName>
    </submittedName>
</protein>
<comment type="caution">
    <text evidence="2">The sequence shown here is derived from an EMBL/GenBank/DDBJ whole genome shotgun (WGS) entry which is preliminary data.</text>
</comment>
<evidence type="ECO:0000256" key="1">
    <source>
        <dbReference type="SAM" id="MobiDB-lite"/>
    </source>
</evidence>
<evidence type="ECO:0000313" key="2">
    <source>
        <dbReference type="EMBL" id="GBP11299.1"/>
    </source>
</evidence>
<reference evidence="2 3" key="1">
    <citation type="journal article" date="2019" name="Commun. Biol.">
        <title>The bagworm genome reveals a unique fibroin gene that provides high tensile strength.</title>
        <authorList>
            <person name="Kono N."/>
            <person name="Nakamura H."/>
            <person name="Ohtoshi R."/>
            <person name="Tomita M."/>
            <person name="Numata K."/>
            <person name="Arakawa K."/>
        </authorList>
    </citation>
    <scope>NUCLEOTIDE SEQUENCE [LARGE SCALE GENOMIC DNA]</scope>
</reference>
<keyword evidence="3" id="KW-1185">Reference proteome</keyword>